<keyword evidence="1" id="KW-0812">Transmembrane</keyword>
<dbReference type="Pfam" id="PF00561">
    <property type="entry name" value="Abhydrolase_1"/>
    <property type="match status" value="1"/>
</dbReference>
<feature type="transmembrane region" description="Helical" evidence="1">
    <location>
        <begin position="20"/>
        <end position="39"/>
    </location>
</feature>
<evidence type="ECO:0000259" key="2">
    <source>
        <dbReference type="Pfam" id="PF00561"/>
    </source>
</evidence>
<dbReference type="PANTHER" id="PTHR43433">
    <property type="entry name" value="HYDROLASE, ALPHA/BETA FOLD FAMILY PROTEIN"/>
    <property type="match status" value="1"/>
</dbReference>
<dbReference type="PANTHER" id="PTHR43433:SF8">
    <property type="entry name" value="BIFUNCTIONAL LIPASE_ADENYLATE CYCLASE LIPJ"/>
    <property type="match status" value="1"/>
</dbReference>
<evidence type="ECO:0000256" key="1">
    <source>
        <dbReference type="SAM" id="Phobius"/>
    </source>
</evidence>
<proteinExistence type="predicted"/>
<dbReference type="InterPro" id="IPR050471">
    <property type="entry name" value="AB_hydrolase"/>
</dbReference>
<dbReference type="InterPro" id="IPR029058">
    <property type="entry name" value="AB_hydrolase_fold"/>
</dbReference>
<dbReference type="PRINTS" id="PR00111">
    <property type="entry name" value="ABHYDROLASE"/>
</dbReference>
<keyword evidence="3" id="KW-0378">Hydrolase</keyword>
<accession>A0ABT3TGZ8</accession>
<dbReference type="InterPro" id="IPR000073">
    <property type="entry name" value="AB_hydrolase_1"/>
</dbReference>
<organism evidence="3 4">
    <name type="scientific">Candidatus Litorirhabdus singularis</name>
    <dbReference type="NCBI Taxonomy" id="2518993"/>
    <lineage>
        <taxon>Bacteria</taxon>
        <taxon>Pseudomonadati</taxon>
        <taxon>Pseudomonadota</taxon>
        <taxon>Gammaproteobacteria</taxon>
        <taxon>Cellvibrionales</taxon>
        <taxon>Halieaceae</taxon>
        <taxon>Candidatus Litorirhabdus</taxon>
    </lineage>
</organism>
<dbReference type="Proteomes" id="UP001143362">
    <property type="component" value="Unassembled WGS sequence"/>
</dbReference>
<dbReference type="SUPFAM" id="SSF53474">
    <property type="entry name" value="alpha/beta-Hydrolases"/>
    <property type="match status" value="1"/>
</dbReference>
<keyword evidence="1" id="KW-0472">Membrane</keyword>
<name>A0ABT3TGZ8_9GAMM</name>
<dbReference type="Gene3D" id="3.40.50.1820">
    <property type="entry name" value="alpha/beta hydrolase"/>
    <property type="match status" value="1"/>
</dbReference>
<evidence type="ECO:0000313" key="4">
    <source>
        <dbReference type="Proteomes" id="UP001143362"/>
    </source>
</evidence>
<dbReference type="RefSeq" id="WP_279244646.1">
    <property type="nucleotide sequence ID" value="NZ_SHNN01000001.1"/>
</dbReference>
<keyword evidence="1" id="KW-1133">Transmembrane helix</keyword>
<feature type="domain" description="AB hydrolase-1" evidence="2">
    <location>
        <begin position="96"/>
        <end position="322"/>
    </location>
</feature>
<keyword evidence="4" id="KW-1185">Reference proteome</keyword>
<dbReference type="EMBL" id="SHNN01000001">
    <property type="protein sequence ID" value="MCX2980672.1"/>
    <property type="molecule type" value="Genomic_DNA"/>
</dbReference>
<evidence type="ECO:0000313" key="3">
    <source>
        <dbReference type="EMBL" id="MCX2980672.1"/>
    </source>
</evidence>
<dbReference type="GO" id="GO:0016787">
    <property type="term" value="F:hydrolase activity"/>
    <property type="evidence" value="ECO:0007669"/>
    <property type="project" value="UniProtKB-KW"/>
</dbReference>
<reference evidence="3" key="1">
    <citation type="submission" date="2019-02" db="EMBL/GenBank/DDBJ databases">
        <authorList>
            <person name="Li S.-H."/>
        </authorList>
    </citation>
    <scope>NUCLEOTIDE SEQUENCE</scope>
    <source>
        <strain evidence="3">IMCC14734</strain>
    </source>
</reference>
<protein>
    <submittedName>
        <fullName evidence="3">Alpha/beta hydrolase</fullName>
    </submittedName>
</protein>
<comment type="caution">
    <text evidence="3">The sequence shown here is derived from an EMBL/GenBank/DDBJ whole genome shotgun (WGS) entry which is preliminary data.</text>
</comment>
<gene>
    <name evidence="3" type="ORF">EYC98_07250</name>
</gene>
<sequence>MEFLAAIGSWISEHESMLSGAAAIIVLFGVLISGLNFLLRRLANSRKRAEADLEVKHDKKISLADLSAPAPYPINHAQSDGLRIAYAQFGQGSHNILIAPGIISHLNIMSNLPPFRETAAALASFANIVTFDKRGQGLSDPSLTVPSLTERVHDIEAVLDAAGMDKVILYGVSEGGPMCVKFALDHPERVQGLILVGTTARWLQGADFPSGIQERALDAMVPAWGTAKLRRIFFPSIPPETMSDETYKSFEQLVATRSSVKQLVEFMKETDVRELLPQLRCPTLVIHFAGDMAIPVRLGRAMADAIPNAEFLELPGTDHADLSSSPAGIERIKQFTESLQI</sequence>